<evidence type="ECO:0000313" key="2">
    <source>
        <dbReference type="Proteomes" id="UP001064504"/>
    </source>
</evidence>
<protein>
    <submittedName>
        <fullName evidence="1">Uncharacterized protein</fullName>
    </submittedName>
</protein>
<evidence type="ECO:0000313" key="1">
    <source>
        <dbReference type="EMBL" id="UXH38949.1"/>
    </source>
</evidence>
<dbReference type="RefSeq" id="WP_060479483.1">
    <property type="nucleotide sequence ID" value="NZ_CP077094.1"/>
</dbReference>
<gene>
    <name evidence="1" type="ORF">N5C08_18555</name>
</gene>
<sequence>MHRLVIEVDRQLYQQLENAAQAHHVSLEVECRRRLAALECQSRYVQAVLAEMRAEEEPQRAAGEQAT</sequence>
<reference evidence="1" key="1">
    <citation type="submission" date="2022-09" db="EMBL/GenBank/DDBJ databases">
        <title>Complete genome sequence of Pseudomonas promysalinigenes strain RL-WG26, a newly isolated PGPR with the potential for plant salinity stress alleviation.</title>
        <authorList>
            <person name="Ren L."/>
            <person name="Wang G."/>
            <person name="Hu H."/>
        </authorList>
    </citation>
    <scope>NUCLEOTIDE SEQUENCE</scope>
    <source>
        <strain evidence="1">RL-WG26</strain>
    </source>
</reference>
<name>A0ABY6ALY9_9PSED</name>
<dbReference type="EMBL" id="CP104557">
    <property type="protein sequence ID" value="UXH38949.1"/>
    <property type="molecule type" value="Genomic_DNA"/>
</dbReference>
<keyword evidence="2" id="KW-1185">Reference proteome</keyword>
<proteinExistence type="predicted"/>
<dbReference type="Proteomes" id="UP001064504">
    <property type="component" value="Chromosome"/>
</dbReference>
<organism evidence="1 2">
    <name type="scientific">Pseudomonas promysalinigenes</name>
    <dbReference type="NCBI Taxonomy" id="485898"/>
    <lineage>
        <taxon>Bacteria</taxon>
        <taxon>Pseudomonadati</taxon>
        <taxon>Pseudomonadota</taxon>
        <taxon>Gammaproteobacteria</taxon>
        <taxon>Pseudomonadales</taxon>
        <taxon>Pseudomonadaceae</taxon>
        <taxon>Pseudomonas</taxon>
    </lineage>
</organism>
<accession>A0ABY6ALY9</accession>